<accession>A0A316DHU0</accession>
<dbReference type="EMBL" id="QGGO01000037">
    <property type="protein sequence ID" value="PWK17208.1"/>
    <property type="molecule type" value="Genomic_DNA"/>
</dbReference>
<gene>
    <name evidence="2" type="ORF">LV89_04494</name>
</gene>
<keyword evidence="3" id="KW-1185">Reference proteome</keyword>
<dbReference type="PANTHER" id="PTHR13696">
    <property type="entry name" value="P-LOOP CONTAINING NUCLEOSIDE TRIPHOSPHATE HYDROLASE"/>
    <property type="match status" value="1"/>
</dbReference>
<name>A0A316DHU0_9BACT</name>
<proteinExistence type="predicted"/>
<dbReference type="RefSeq" id="WP_109745144.1">
    <property type="nucleotide sequence ID" value="NZ_QGGO01000037.1"/>
</dbReference>
<protein>
    <submittedName>
        <fullName evidence="2">Chromosome partitioning protein</fullName>
    </submittedName>
</protein>
<dbReference type="SUPFAM" id="SSF52540">
    <property type="entry name" value="P-loop containing nucleoside triphosphate hydrolases"/>
    <property type="match status" value="1"/>
</dbReference>
<dbReference type="AlphaFoldDB" id="A0A316DHU0"/>
<dbReference type="Proteomes" id="UP000245489">
    <property type="component" value="Unassembled WGS sequence"/>
</dbReference>
<dbReference type="PANTHER" id="PTHR13696:SF52">
    <property type="entry name" value="PARA FAMILY PROTEIN CT_582"/>
    <property type="match status" value="1"/>
</dbReference>
<dbReference type="Gene3D" id="3.40.50.300">
    <property type="entry name" value="P-loop containing nucleotide triphosphate hydrolases"/>
    <property type="match status" value="1"/>
</dbReference>
<evidence type="ECO:0000259" key="1">
    <source>
        <dbReference type="Pfam" id="PF13614"/>
    </source>
</evidence>
<reference evidence="2 3" key="1">
    <citation type="submission" date="2018-05" db="EMBL/GenBank/DDBJ databases">
        <title>Genomic Encyclopedia of Archaeal and Bacterial Type Strains, Phase II (KMG-II): from individual species to whole genera.</title>
        <authorList>
            <person name="Goeker M."/>
        </authorList>
    </citation>
    <scope>NUCLEOTIDE SEQUENCE [LARGE SCALE GENOMIC DNA]</scope>
    <source>
        <strain evidence="2 3">DSM 22214</strain>
    </source>
</reference>
<sequence length="226" mass="25541">MARIICIANQKGGIGKTSCTLWLAGALSIDYNQKVLVIDADAQQTINDLRTMEREQGIEVFPFEVISASPESIEAVIEEHFDSYDLIFLDMPRMTGNDEMIVDVLAVCDSMLVPFVASTADTMSTGVFMNIVESLGEIRKEENLPFYSFGFLNKSSRRKENDFIPEYAKDLGITIFDTPIKDKKVFQQISTSKSILDFKDGKADFKPFVDEFIKKFEIKISTKKKK</sequence>
<comment type="caution">
    <text evidence="2">The sequence shown here is derived from an EMBL/GenBank/DDBJ whole genome shotgun (WGS) entry which is preliminary data.</text>
</comment>
<organism evidence="2 3">
    <name type="scientific">Arcicella aurantiaca</name>
    <dbReference type="NCBI Taxonomy" id="591202"/>
    <lineage>
        <taxon>Bacteria</taxon>
        <taxon>Pseudomonadati</taxon>
        <taxon>Bacteroidota</taxon>
        <taxon>Cytophagia</taxon>
        <taxon>Cytophagales</taxon>
        <taxon>Flectobacillaceae</taxon>
        <taxon>Arcicella</taxon>
    </lineage>
</organism>
<dbReference type="InterPro" id="IPR027417">
    <property type="entry name" value="P-loop_NTPase"/>
</dbReference>
<dbReference type="OrthoDB" id="978593at2"/>
<evidence type="ECO:0000313" key="2">
    <source>
        <dbReference type="EMBL" id="PWK17208.1"/>
    </source>
</evidence>
<dbReference type="CDD" id="cd02042">
    <property type="entry name" value="ParAB_family"/>
    <property type="match status" value="1"/>
</dbReference>
<dbReference type="Pfam" id="PF13614">
    <property type="entry name" value="AAA_31"/>
    <property type="match status" value="1"/>
</dbReference>
<feature type="domain" description="AAA" evidence="1">
    <location>
        <begin position="3"/>
        <end position="54"/>
    </location>
</feature>
<evidence type="ECO:0000313" key="3">
    <source>
        <dbReference type="Proteomes" id="UP000245489"/>
    </source>
</evidence>
<dbReference type="InterPro" id="IPR050678">
    <property type="entry name" value="DNA_Partitioning_ATPase"/>
</dbReference>
<dbReference type="InterPro" id="IPR025669">
    <property type="entry name" value="AAA_dom"/>
</dbReference>